<dbReference type="AlphaFoldDB" id="A0A0S1B1V0"/>
<dbReference type="PANTHER" id="PTHR39176:SF1">
    <property type="entry name" value="PERIPLASMIC PROTEIN"/>
    <property type="match status" value="1"/>
</dbReference>
<dbReference type="OrthoDB" id="7340239at2"/>
<evidence type="ECO:0000256" key="1">
    <source>
        <dbReference type="SAM" id="SignalP"/>
    </source>
</evidence>
<dbReference type="RefSeq" id="WP_054667164.1">
    <property type="nucleotide sequence ID" value="NZ_CP178915.1"/>
</dbReference>
<dbReference type="InterPro" id="IPR009739">
    <property type="entry name" value="LprI-like_N"/>
</dbReference>
<sequence length="140" mass="15716" precursor="true">MIRLPLLLPLLLLALLPVAASAASPGKACDDARTQLDINECAAREADASDAELNAVYRQVMQKLQGQPVAIDKLRNAQRLWIQLRDADIQARYPVGKDENPRVLYGSMYPMLYSANKAELTRQRTHWLRATFLDRAEGEL</sequence>
<protein>
    <submittedName>
        <fullName evidence="3">Urease-associated protein</fullName>
    </submittedName>
</protein>
<accession>A0A0S1B1V0</accession>
<dbReference type="Gene3D" id="1.20.1270.180">
    <property type="match status" value="1"/>
</dbReference>
<dbReference type="Pfam" id="PF07007">
    <property type="entry name" value="LprI"/>
    <property type="match status" value="1"/>
</dbReference>
<proteinExistence type="predicted"/>
<keyword evidence="4" id="KW-1185">Reference proteome</keyword>
<dbReference type="PATRIC" id="fig|128780.6.peg.2723"/>
<dbReference type="KEGG" id="sacz:AOT14_26970"/>
<feature type="chain" id="PRO_5006588570" evidence="1">
    <location>
        <begin position="23"/>
        <end position="140"/>
    </location>
</feature>
<feature type="domain" description="Lysozyme inhibitor LprI-like N-terminal" evidence="2">
    <location>
        <begin position="29"/>
        <end position="128"/>
    </location>
</feature>
<evidence type="ECO:0000259" key="2">
    <source>
        <dbReference type="Pfam" id="PF07007"/>
    </source>
</evidence>
<dbReference type="PANTHER" id="PTHR39176">
    <property type="entry name" value="PERIPLASMIC PROTEIN-RELATED"/>
    <property type="match status" value="1"/>
</dbReference>
<organism evidence="3 4">
    <name type="scientific">Stenotrophomonas acidaminiphila</name>
    <dbReference type="NCBI Taxonomy" id="128780"/>
    <lineage>
        <taxon>Bacteria</taxon>
        <taxon>Pseudomonadati</taxon>
        <taxon>Pseudomonadota</taxon>
        <taxon>Gammaproteobacteria</taxon>
        <taxon>Lysobacterales</taxon>
        <taxon>Lysobacteraceae</taxon>
        <taxon>Stenotrophomonas</taxon>
    </lineage>
</organism>
<reference evidence="3 4" key="1">
    <citation type="journal article" date="2015" name="Genome Announc.">
        <title>Complete Genome Sequencing of Stenotrophomonas acidaminiphila ZAC14D2_NAIMI4_2, a Multidrug-Resistant Strain Isolated from Sediments of a Polluted River in Mexico, Uncovers New Antibiotic Resistance Genes and a Novel Class-II Lasso Peptide Biosynthesis Gene Cluster.</title>
        <authorList>
            <person name="Vinuesa P."/>
            <person name="Ochoa-Sanchez L.E."/>
        </authorList>
    </citation>
    <scope>NUCLEOTIDE SEQUENCE [LARGE SCALE GENOMIC DNA]</scope>
    <source>
        <strain evidence="3 4">ZAC14D2_NAIMI4_2</strain>
    </source>
</reference>
<feature type="signal peptide" evidence="1">
    <location>
        <begin position="1"/>
        <end position="22"/>
    </location>
</feature>
<gene>
    <name evidence="3" type="ORF">AOT14_26970</name>
</gene>
<dbReference type="EMBL" id="CP012900">
    <property type="protein sequence ID" value="ALJ29056.1"/>
    <property type="molecule type" value="Genomic_DNA"/>
</dbReference>
<evidence type="ECO:0000313" key="4">
    <source>
        <dbReference type="Proteomes" id="UP000061010"/>
    </source>
</evidence>
<evidence type="ECO:0000313" key="3">
    <source>
        <dbReference type="EMBL" id="ALJ29056.1"/>
    </source>
</evidence>
<keyword evidence="1" id="KW-0732">Signal</keyword>
<name>A0A0S1B1V0_9GAMM</name>
<dbReference type="Proteomes" id="UP000061010">
    <property type="component" value="Chromosome"/>
</dbReference>